<accession>A0A8J3JUR4</accession>
<sequence length="226" mass="23779">MSEAVLTRQQASDAVTGHGWRFVLGSLCTAVEVSSLAQAAEVASLAVAAAGPGAERRLLLDLRGDRVLLTVQVPGAMRVTGRETELAVRVSAALTAAGHPTDAAGGSPRAVQLLEIAIDALDIAAVRPFWLAVLGYAAVDDDPGAAVVDPYGQGPTVWFQQMDRPRTQRNRIHLDISVPHDEADRRVAAAVAAGGRVVYDKEAPAFRVLADPEGNEACVTTWLGRD</sequence>
<evidence type="ECO:0000313" key="3">
    <source>
        <dbReference type="Proteomes" id="UP000619293"/>
    </source>
</evidence>
<gene>
    <name evidence="2" type="ORF">Cch02nite_08650</name>
</gene>
<name>A0A8J3JUR4_9ACTN</name>
<dbReference type="InterPro" id="IPR029068">
    <property type="entry name" value="Glyas_Bleomycin-R_OHBP_Dase"/>
</dbReference>
<dbReference type="Pfam" id="PF18029">
    <property type="entry name" value="Glyoxalase_6"/>
    <property type="match status" value="1"/>
</dbReference>
<proteinExistence type="predicted"/>
<dbReference type="InterPro" id="IPR041581">
    <property type="entry name" value="Glyoxalase_6"/>
</dbReference>
<dbReference type="PANTHER" id="PTHR35908">
    <property type="entry name" value="HYPOTHETICAL FUSION PROTEIN"/>
    <property type="match status" value="1"/>
</dbReference>
<dbReference type="EMBL" id="BONG01000004">
    <property type="protein sequence ID" value="GIF87421.1"/>
    <property type="molecule type" value="Genomic_DNA"/>
</dbReference>
<dbReference type="PANTHER" id="PTHR35908:SF1">
    <property type="entry name" value="CONSERVED PROTEIN"/>
    <property type="match status" value="1"/>
</dbReference>
<dbReference type="Proteomes" id="UP000619293">
    <property type="component" value="Unassembled WGS sequence"/>
</dbReference>
<comment type="caution">
    <text evidence="2">The sequence shown here is derived from an EMBL/GenBank/DDBJ whole genome shotgun (WGS) entry which is preliminary data.</text>
</comment>
<organism evidence="2 3">
    <name type="scientific">Catellatospora chokoriensis</name>
    <dbReference type="NCBI Taxonomy" id="310353"/>
    <lineage>
        <taxon>Bacteria</taxon>
        <taxon>Bacillati</taxon>
        <taxon>Actinomycetota</taxon>
        <taxon>Actinomycetes</taxon>
        <taxon>Micromonosporales</taxon>
        <taxon>Micromonosporaceae</taxon>
        <taxon>Catellatospora</taxon>
    </lineage>
</organism>
<evidence type="ECO:0000313" key="2">
    <source>
        <dbReference type="EMBL" id="GIF87421.1"/>
    </source>
</evidence>
<dbReference type="Gene3D" id="3.10.180.10">
    <property type="entry name" value="2,3-Dihydroxybiphenyl 1,2-Dioxygenase, domain 1"/>
    <property type="match status" value="1"/>
</dbReference>
<dbReference type="AlphaFoldDB" id="A0A8J3JUR4"/>
<dbReference type="RefSeq" id="WP_191841299.1">
    <property type="nucleotide sequence ID" value="NZ_BAAALB010000032.1"/>
</dbReference>
<reference evidence="2 3" key="1">
    <citation type="submission" date="2021-01" db="EMBL/GenBank/DDBJ databases">
        <title>Whole genome shotgun sequence of Catellatospora chokoriensis NBRC 107358.</title>
        <authorList>
            <person name="Komaki H."/>
            <person name="Tamura T."/>
        </authorList>
    </citation>
    <scope>NUCLEOTIDE SEQUENCE [LARGE SCALE GENOMIC DNA]</scope>
    <source>
        <strain evidence="2 3">NBRC 107358</strain>
    </source>
</reference>
<evidence type="ECO:0000259" key="1">
    <source>
        <dbReference type="Pfam" id="PF18029"/>
    </source>
</evidence>
<dbReference type="SUPFAM" id="SSF54593">
    <property type="entry name" value="Glyoxalase/Bleomycin resistance protein/Dihydroxybiphenyl dioxygenase"/>
    <property type="match status" value="1"/>
</dbReference>
<feature type="domain" description="Glyoxalase-like" evidence="1">
    <location>
        <begin position="116"/>
        <end position="220"/>
    </location>
</feature>
<protein>
    <recommendedName>
        <fullName evidence="1">Glyoxalase-like domain-containing protein</fullName>
    </recommendedName>
</protein>
<keyword evidence="3" id="KW-1185">Reference proteome</keyword>